<dbReference type="GO" id="GO:0005737">
    <property type="term" value="C:cytoplasm"/>
    <property type="evidence" value="ECO:0007669"/>
    <property type="project" value="TreeGrafter"/>
</dbReference>
<keyword evidence="2" id="KW-1185">Reference proteome</keyword>
<dbReference type="GO" id="GO:0006893">
    <property type="term" value="P:Golgi to plasma membrane transport"/>
    <property type="evidence" value="ECO:0007669"/>
    <property type="project" value="TreeGrafter"/>
</dbReference>
<evidence type="ECO:0008006" key="3">
    <source>
        <dbReference type="Google" id="ProtNLM"/>
    </source>
</evidence>
<sequence length="183" mass="19879">MFTSPAIKALPDLSLDLSDATDWQAGLLRTVRHHLDITAVATEPLSGLFAVGTARGRIHLYGSPGVECTVDISDPAGLRVKFLQFASSVFKLLCIDEHDRLFVWDLANLGRPKLQKIAAFGQPVHAITTSPSHTHAFIALANGEVKTYDLLCLRISQYVIPNVWKVYEERSLAGGPLSGSPTS</sequence>
<name>A0A4V2K914_9APHY</name>
<protein>
    <recommendedName>
        <fullName evidence="3">WD40-repeat-containing domain protein</fullName>
    </recommendedName>
</protein>
<evidence type="ECO:0000313" key="1">
    <source>
        <dbReference type="EMBL" id="TBU62168.1"/>
    </source>
</evidence>
<dbReference type="PANTHER" id="PTHR10241:SF25">
    <property type="entry name" value="TOMOSYN, ISOFORM C"/>
    <property type="match status" value="1"/>
</dbReference>
<reference evidence="1 2" key="1">
    <citation type="submission" date="2019-01" db="EMBL/GenBank/DDBJ databases">
        <title>Draft genome sequences of three monokaryotic isolates of the white-rot basidiomycete fungus Dichomitus squalens.</title>
        <authorList>
            <consortium name="DOE Joint Genome Institute"/>
            <person name="Lopez S.C."/>
            <person name="Andreopoulos B."/>
            <person name="Pangilinan J."/>
            <person name="Lipzen A."/>
            <person name="Riley R."/>
            <person name="Ahrendt S."/>
            <person name="Ng V."/>
            <person name="Barry K."/>
            <person name="Daum C."/>
            <person name="Grigoriev I.V."/>
            <person name="Hilden K.S."/>
            <person name="Makela M.R."/>
            <person name="de Vries R.P."/>
        </authorList>
    </citation>
    <scope>NUCLEOTIDE SEQUENCE [LARGE SCALE GENOMIC DNA]</scope>
    <source>
        <strain evidence="1 2">CBS 464.89</strain>
    </source>
</reference>
<dbReference type="GO" id="GO:0006887">
    <property type="term" value="P:exocytosis"/>
    <property type="evidence" value="ECO:0007669"/>
    <property type="project" value="TreeGrafter"/>
</dbReference>
<dbReference type="EMBL" id="ML145095">
    <property type="protein sequence ID" value="TBU62168.1"/>
    <property type="molecule type" value="Genomic_DNA"/>
</dbReference>
<dbReference type="AlphaFoldDB" id="A0A4V2K914"/>
<proteinExistence type="predicted"/>
<dbReference type="GO" id="GO:0005096">
    <property type="term" value="F:GTPase activator activity"/>
    <property type="evidence" value="ECO:0007669"/>
    <property type="project" value="TreeGrafter"/>
</dbReference>
<dbReference type="GO" id="GO:0005886">
    <property type="term" value="C:plasma membrane"/>
    <property type="evidence" value="ECO:0007669"/>
    <property type="project" value="TreeGrafter"/>
</dbReference>
<gene>
    <name evidence="1" type="ORF">BD310DRAFT_125138</name>
</gene>
<dbReference type="SUPFAM" id="SSF50978">
    <property type="entry name" value="WD40 repeat-like"/>
    <property type="match status" value="1"/>
</dbReference>
<dbReference type="GO" id="GO:0045159">
    <property type="term" value="F:myosin II binding"/>
    <property type="evidence" value="ECO:0007669"/>
    <property type="project" value="TreeGrafter"/>
</dbReference>
<dbReference type="GO" id="GO:0019905">
    <property type="term" value="F:syntaxin binding"/>
    <property type="evidence" value="ECO:0007669"/>
    <property type="project" value="TreeGrafter"/>
</dbReference>
<dbReference type="STRING" id="114155.A0A4V2K914"/>
<dbReference type="Proteomes" id="UP000292082">
    <property type="component" value="Unassembled WGS sequence"/>
</dbReference>
<organism evidence="1 2">
    <name type="scientific">Dichomitus squalens</name>
    <dbReference type="NCBI Taxonomy" id="114155"/>
    <lineage>
        <taxon>Eukaryota</taxon>
        <taxon>Fungi</taxon>
        <taxon>Dikarya</taxon>
        <taxon>Basidiomycota</taxon>
        <taxon>Agaricomycotina</taxon>
        <taxon>Agaricomycetes</taxon>
        <taxon>Polyporales</taxon>
        <taxon>Polyporaceae</taxon>
        <taxon>Dichomitus</taxon>
    </lineage>
</organism>
<dbReference type="InterPro" id="IPR036322">
    <property type="entry name" value="WD40_repeat_dom_sf"/>
</dbReference>
<dbReference type="PANTHER" id="PTHR10241">
    <property type="entry name" value="LETHAL 2 GIANT LARVAE PROTEIN"/>
    <property type="match status" value="1"/>
</dbReference>
<dbReference type="InterPro" id="IPR015943">
    <property type="entry name" value="WD40/YVTN_repeat-like_dom_sf"/>
</dbReference>
<evidence type="ECO:0000313" key="2">
    <source>
        <dbReference type="Proteomes" id="UP000292082"/>
    </source>
</evidence>
<dbReference type="Gene3D" id="2.130.10.10">
    <property type="entry name" value="YVTN repeat-like/Quinoprotein amine dehydrogenase"/>
    <property type="match status" value="1"/>
</dbReference>
<accession>A0A4V2K914</accession>